<evidence type="ECO:0000313" key="3">
    <source>
        <dbReference type="Proteomes" id="UP000268014"/>
    </source>
</evidence>
<dbReference type="WBParaSite" id="HPLM_0000653901-mRNA-1">
    <property type="protein sequence ID" value="HPLM_0000653901-mRNA-1"/>
    <property type="gene ID" value="HPLM_0000653901"/>
</dbReference>
<proteinExistence type="predicted"/>
<evidence type="ECO:0000313" key="4">
    <source>
        <dbReference type="WBParaSite" id="HPLM_0000653901-mRNA-1"/>
    </source>
</evidence>
<dbReference type="AlphaFoldDB" id="A0A0N4W8K0"/>
<evidence type="ECO:0000259" key="1">
    <source>
        <dbReference type="Pfam" id="PF17906"/>
    </source>
</evidence>
<reference evidence="4" key="1">
    <citation type="submission" date="2017-02" db="UniProtKB">
        <authorList>
            <consortium name="WormBaseParasite"/>
        </authorList>
    </citation>
    <scope>IDENTIFICATION</scope>
</reference>
<sequence length="84" mass="9952">MPHNHRCNRVYLRHGLVLLNGSGWNAKEIHIKLMETYGEDVIPRRTWKTWFAGFKKGNFSIEDAMLCGKWRPCSAIINRRFYVD</sequence>
<name>A0A0N4W8K0_HAEPC</name>
<dbReference type="Proteomes" id="UP000268014">
    <property type="component" value="Unassembled WGS sequence"/>
</dbReference>
<dbReference type="OrthoDB" id="6625701at2759"/>
<gene>
    <name evidence="2" type="ORF">HPLM_LOCUS6531</name>
</gene>
<dbReference type="Pfam" id="PF17906">
    <property type="entry name" value="HTH_48"/>
    <property type="match status" value="1"/>
</dbReference>
<protein>
    <submittedName>
        <fullName evidence="4">HTH_48 domain-containing protein</fullName>
    </submittedName>
</protein>
<keyword evidence="3" id="KW-1185">Reference proteome</keyword>
<dbReference type="EMBL" id="UZAF01016508">
    <property type="protein sequence ID" value="VDO29281.1"/>
    <property type="molecule type" value="Genomic_DNA"/>
</dbReference>
<dbReference type="Gene3D" id="1.10.10.1450">
    <property type="match status" value="1"/>
</dbReference>
<reference evidence="2 3" key="2">
    <citation type="submission" date="2018-11" db="EMBL/GenBank/DDBJ databases">
        <authorList>
            <consortium name="Pathogen Informatics"/>
        </authorList>
    </citation>
    <scope>NUCLEOTIDE SEQUENCE [LARGE SCALE GENOMIC DNA]</scope>
    <source>
        <strain evidence="2 3">MHpl1</strain>
    </source>
</reference>
<accession>A0A0N4W8K0</accession>
<dbReference type="InterPro" id="IPR041426">
    <property type="entry name" value="Mos1_HTH"/>
</dbReference>
<organism evidence="4">
    <name type="scientific">Haemonchus placei</name>
    <name type="common">Barber's pole worm</name>
    <dbReference type="NCBI Taxonomy" id="6290"/>
    <lineage>
        <taxon>Eukaryota</taxon>
        <taxon>Metazoa</taxon>
        <taxon>Ecdysozoa</taxon>
        <taxon>Nematoda</taxon>
        <taxon>Chromadorea</taxon>
        <taxon>Rhabditida</taxon>
        <taxon>Rhabditina</taxon>
        <taxon>Rhabditomorpha</taxon>
        <taxon>Strongyloidea</taxon>
        <taxon>Trichostrongylidae</taxon>
        <taxon>Haemonchus</taxon>
    </lineage>
</organism>
<feature type="domain" description="Mos1 transposase HTH" evidence="1">
    <location>
        <begin position="9"/>
        <end position="58"/>
    </location>
</feature>
<evidence type="ECO:0000313" key="2">
    <source>
        <dbReference type="EMBL" id="VDO29281.1"/>
    </source>
</evidence>